<name>A0A7Z0WER3_9PSEU</name>
<dbReference type="InterPro" id="IPR029063">
    <property type="entry name" value="SAM-dependent_MTases_sf"/>
</dbReference>
<dbReference type="Proteomes" id="UP000185696">
    <property type="component" value="Unassembled WGS sequence"/>
</dbReference>
<gene>
    <name evidence="1" type="ORF">BLA60_37510</name>
</gene>
<dbReference type="Pfam" id="PF04672">
    <property type="entry name" value="Methyltransf_19"/>
    <property type="match status" value="1"/>
</dbReference>
<comment type="caution">
    <text evidence="1">The sequence shown here is derived from an EMBL/GenBank/DDBJ whole genome shotgun (WGS) entry which is preliminary data.</text>
</comment>
<evidence type="ECO:0000313" key="1">
    <source>
        <dbReference type="EMBL" id="OLF05150.1"/>
    </source>
</evidence>
<evidence type="ECO:0008006" key="3">
    <source>
        <dbReference type="Google" id="ProtNLM"/>
    </source>
</evidence>
<reference evidence="1 2" key="1">
    <citation type="submission" date="2016-12" db="EMBL/GenBank/DDBJ databases">
        <title>The draft genome sequence of Actinophytocola xinjiangensis.</title>
        <authorList>
            <person name="Wang W."/>
            <person name="Yuan L."/>
        </authorList>
    </citation>
    <scope>NUCLEOTIDE SEQUENCE [LARGE SCALE GENOMIC DNA]</scope>
    <source>
        <strain evidence="1 2">CGMCC 4.4663</strain>
    </source>
</reference>
<accession>A0A7Z0WER3</accession>
<protein>
    <recommendedName>
        <fullName evidence="3">S-adenosyl methyltransferase</fullName>
    </recommendedName>
</protein>
<dbReference type="InterPro" id="IPR006764">
    <property type="entry name" value="SAM_dep_MeTrfase_SAV2177_type"/>
</dbReference>
<evidence type="ECO:0000313" key="2">
    <source>
        <dbReference type="Proteomes" id="UP000185696"/>
    </source>
</evidence>
<dbReference type="EMBL" id="MSIF01000033">
    <property type="protein sequence ID" value="OLF05150.1"/>
    <property type="molecule type" value="Genomic_DNA"/>
</dbReference>
<dbReference type="RefSeq" id="WP_075137907.1">
    <property type="nucleotide sequence ID" value="NZ_MSIF01000033.1"/>
</dbReference>
<dbReference type="PIRSF" id="PIRSF017393">
    <property type="entry name" value="MTase_SAV2177"/>
    <property type="match status" value="1"/>
</dbReference>
<organism evidence="1 2">
    <name type="scientific">Actinophytocola xinjiangensis</name>
    <dbReference type="NCBI Taxonomy" id="485602"/>
    <lineage>
        <taxon>Bacteria</taxon>
        <taxon>Bacillati</taxon>
        <taxon>Actinomycetota</taxon>
        <taxon>Actinomycetes</taxon>
        <taxon>Pseudonocardiales</taxon>
        <taxon>Pseudonocardiaceae</taxon>
    </lineage>
</organism>
<keyword evidence="2" id="KW-1185">Reference proteome</keyword>
<proteinExistence type="predicted"/>
<dbReference type="SUPFAM" id="SSF53335">
    <property type="entry name" value="S-adenosyl-L-methionine-dependent methyltransferases"/>
    <property type="match status" value="1"/>
</dbReference>
<dbReference type="AlphaFoldDB" id="A0A7Z0WER3"/>
<dbReference type="Gene3D" id="3.40.50.150">
    <property type="entry name" value="Vaccinia Virus protein VP39"/>
    <property type="match status" value="1"/>
</dbReference>
<sequence length="294" mass="32018">MSHRPAGLLPPVDVRLETPSVARVYDYYLGGTTNWEVDRSFGDRVLDRFPLMRRIAFVHRLFLNRAVGYLLRHGVTQFLDVGSGVPSAGATHEIADDWAVHCGVRPDARVVYVDNDPVAAAYGQLILAEGGDRRRHAMVQADLRDPEDLWAQALETDLLDRSRPIGLLLVGFLHLEQRDAKGNDVGADSVAKLRELLPLGSCVAISHVTGDGVPRAVRRTLDGLKVVYDQSGGGAVSWRSRAGIQALRGDWRDVSPGWTSAVDWRPEDTGPTAPLIGLPEGAKAVIWAGVARKG</sequence>